<feature type="compositionally biased region" description="Polar residues" evidence="1">
    <location>
        <begin position="1"/>
        <end position="10"/>
    </location>
</feature>
<gene>
    <name evidence="2" type="ORF">CPT_MyoSmar_081</name>
</gene>
<accession>A0A5B9NBZ6</accession>
<evidence type="ECO:0000313" key="2">
    <source>
        <dbReference type="EMBL" id="QEG09530.1"/>
    </source>
</evidence>
<feature type="region of interest" description="Disordered" evidence="1">
    <location>
        <begin position="1"/>
        <end position="24"/>
    </location>
</feature>
<proteinExistence type="predicted"/>
<organism evidence="2 3">
    <name type="scientific">Serratia phage MyoSmar</name>
    <dbReference type="NCBI Taxonomy" id="2596673"/>
    <lineage>
        <taxon>Viruses</taxon>
        <taxon>Duplodnaviria</taxon>
        <taxon>Heunggongvirae</taxon>
        <taxon>Uroviricota</taxon>
        <taxon>Caudoviricetes</taxon>
        <taxon>Lindbergviridae</taxon>
        <taxon>Myosmarvirus</taxon>
        <taxon>Myosmarvirus myosmar</taxon>
    </lineage>
</organism>
<evidence type="ECO:0000313" key="3">
    <source>
        <dbReference type="Proteomes" id="UP000322680"/>
    </source>
</evidence>
<dbReference type="Proteomes" id="UP000322680">
    <property type="component" value="Segment"/>
</dbReference>
<reference evidence="3" key="1">
    <citation type="submission" date="2019-06" db="EMBL/GenBank/DDBJ databases">
        <title>Complete Genome Sequence of Serratia marcescens Myophage MyoSmar.</title>
        <authorList>
            <person name="Cooper S."/>
            <person name="Nguyen Q."/>
            <person name="Newkirk H."/>
            <person name="Liu M."/>
            <person name="Cahill J."/>
            <person name="Ramsey J."/>
        </authorList>
    </citation>
    <scope>NUCLEOTIDE SEQUENCE [LARGE SCALE GENOMIC DNA]</scope>
</reference>
<name>A0A5B9NBZ6_9CAUD</name>
<keyword evidence="3" id="KW-1185">Reference proteome</keyword>
<sequence length="69" mass="7781">MPLSTGTSNKSRQENVEREIAAGKDPKQAVAIAYSQQRKNKAKSTDCDELFALLSELFNLLQRIKETRL</sequence>
<feature type="compositionally biased region" description="Basic and acidic residues" evidence="1">
    <location>
        <begin position="11"/>
        <end position="24"/>
    </location>
</feature>
<evidence type="ECO:0000256" key="1">
    <source>
        <dbReference type="SAM" id="MobiDB-lite"/>
    </source>
</evidence>
<dbReference type="EMBL" id="MN062189">
    <property type="protein sequence ID" value="QEG09530.1"/>
    <property type="molecule type" value="Genomic_DNA"/>
</dbReference>
<protein>
    <submittedName>
        <fullName evidence="2">Uncharacterized protein</fullName>
    </submittedName>
</protein>